<sequence length="117" mass="13170">MKCVIFRPPAGAFLRLPTHTGRQIKRDSLGIGELKIPPHHFQLHAGIYLHHGKRSEDETEKGDAIRGDFNNGQPPGWRWKSNLEFAEAASVVLMTGENISDLRVLVLFFPVAKEQTQ</sequence>
<organism evidence="1 2">
    <name type="scientific">Batillaria attramentaria</name>
    <dbReference type="NCBI Taxonomy" id="370345"/>
    <lineage>
        <taxon>Eukaryota</taxon>
        <taxon>Metazoa</taxon>
        <taxon>Spiralia</taxon>
        <taxon>Lophotrochozoa</taxon>
        <taxon>Mollusca</taxon>
        <taxon>Gastropoda</taxon>
        <taxon>Caenogastropoda</taxon>
        <taxon>Sorbeoconcha</taxon>
        <taxon>Cerithioidea</taxon>
        <taxon>Batillariidae</taxon>
        <taxon>Batillaria</taxon>
    </lineage>
</organism>
<comment type="caution">
    <text evidence="1">The sequence shown here is derived from an EMBL/GenBank/DDBJ whole genome shotgun (WGS) entry which is preliminary data.</text>
</comment>
<dbReference type="Proteomes" id="UP001519460">
    <property type="component" value="Unassembled WGS sequence"/>
</dbReference>
<accession>A0ABD0L032</accession>
<dbReference type="AlphaFoldDB" id="A0ABD0L032"/>
<keyword evidence="2" id="KW-1185">Reference proteome</keyword>
<gene>
    <name evidence="1" type="ORF">BaRGS_00016085</name>
</gene>
<name>A0ABD0L032_9CAEN</name>
<dbReference type="EMBL" id="JACVVK020000101">
    <property type="protein sequence ID" value="KAK7492606.1"/>
    <property type="molecule type" value="Genomic_DNA"/>
</dbReference>
<protein>
    <submittedName>
        <fullName evidence="1">Uncharacterized protein</fullName>
    </submittedName>
</protein>
<evidence type="ECO:0000313" key="1">
    <source>
        <dbReference type="EMBL" id="KAK7492606.1"/>
    </source>
</evidence>
<reference evidence="1 2" key="1">
    <citation type="journal article" date="2023" name="Sci. Data">
        <title>Genome assembly of the Korean intertidal mud-creeper Batillaria attramentaria.</title>
        <authorList>
            <person name="Patra A.K."/>
            <person name="Ho P.T."/>
            <person name="Jun S."/>
            <person name="Lee S.J."/>
            <person name="Kim Y."/>
            <person name="Won Y.J."/>
        </authorList>
    </citation>
    <scope>NUCLEOTIDE SEQUENCE [LARGE SCALE GENOMIC DNA]</scope>
    <source>
        <strain evidence="1">Wonlab-2016</strain>
    </source>
</reference>
<proteinExistence type="predicted"/>
<evidence type="ECO:0000313" key="2">
    <source>
        <dbReference type="Proteomes" id="UP001519460"/>
    </source>
</evidence>